<evidence type="ECO:0000313" key="1">
    <source>
        <dbReference type="EMBL" id="WLR42523.1"/>
    </source>
</evidence>
<dbReference type="SUPFAM" id="SSF55486">
    <property type="entry name" value="Metalloproteases ('zincins'), catalytic domain"/>
    <property type="match status" value="1"/>
</dbReference>
<sequence length="302" mass="35529">MNQKKVLRWGLMLLILFLTAWSGWINSSELSNRETVESSKTLSPDDNIEKVCEDISSCGFFGDQLIRELPYDFLDTQEVEDVYVEEKILARYKVQDGKLVRIVEGEGSEGNEELWRLFTQVIPMNQRQMIGEFGVFTDGIGTTLAYVEPLDKDPIQWTLRIDPADTTSFPDFIYTIVHEFGHLLTLKNSEIPIHEDSYLQLFMDQFWDHIYDEWIERDVFEDEDEQLKFYDNYPDKFVTDYAASHPEEDIAESWVYFVLGEKPTGEEIWEQKILFFYGFPELVQLRSEILQNIYQLPQSSEE</sequence>
<gene>
    <name evidence="1" type="ORF">LC087_17820</name>
</gene>
<dbReference type="EMBL" id="CP129013">
    <property type="protein sequence ID" value="WLR42523.1"/>
    <property type="molecule type" value="Genomic_DNA"/>
</dbReference>
<dbReference type="RefSeq" id="WP_226542526.1">
    <property type="nucleotide sequence ID" value="NZ_CP129013.1"/>
</dbReference>
<proteinExistence type="predicted"/>
<dbReference type="Proteomes" id="UP001197974">
    <property type="component" value="Chromosome"/>
</dbReference>
<accession>A0ABY9JVK9</accession>
<organism evidence="1 2">
    <name type="scientific">Bacillus carboniphilus</name>
    <dbReference type="NCBI Taxonomy" id="86663"/>
    <lineage>
        <taxon>Bacteria</taxon>
        <taxon>Bacillati</taxon>
        <taxon>Bacillota</taxon>
        <taxon>Bacilli</taxon>
        <taxon>Bacillales</taxon>
        <taxon>Bacillaceae</taxon>
        <taxon>Bacillus</taxon>
    </lineage>
</organism>
<keyword evidence="2" id="KW-1185">Reference proteome</keyword>
<reference evidence="1 2" key="1">
    <citation type="submission" date="2023-06" db="EMBL/GenBank/DDBJ databases">
        <title>Five Gram-positive bacteria isolated from mangrove sediments in Shenzhen, Guangdong, China.</title>
        <authorList>
            <person name="Yu S."/>
            <person name="Zheng W."/>
            <person name="Huang Y."/>
        </authorList>
    </citation>
    <scope>NUCLEOTIDE SEQUENCE [LARGE SCALE GENOMIC DNA]</scope>
    <source>
        <strain evidence="1 2">SaN35-3</strain>
    </source>
</reference>
<name>A0ABY9JVK9_9BACI</name>
<protein>
    <submittedName>
        <fullName evidence="1">Uncharacterized protein</fullName>
    </submittedName>
</protein>
<evidence type="ECO:0000313" key="2">
    <source>
        <dbReference type="Proteomes" id="UP001197974"/>
    </source>
</evidence>
<dbReference type="Gene3D" id="3.40.390.70">
    <property type="match status" value="1"/>
</dbReference>